<evidence type="ECO:0000259" key="5">
    <source>
        <dbReference type="Pfam" id="PF25989"/>
    </source>
</evidence>
<dbReference type="RefSeq" id="WP_306065633.1">
    <property type="nucleotide sequence ID" value="NZ_JAROCA020000001.1"/>
</dbReference>
<keyword evidence="3" id="KW-0732">Signal</keyword>
<feature type="domain" description="Lipoyl-binding" evidence="4">
    <location>
        <begin position="66"/>
        <end position="129"/>
    </location>
</feature>
<evidence type="ECO:0000256" key="1">
    <source>
        <dbReference type="ARBA" id="ARBA00009477"/>
    </source>
</evidence>
<dbReference type="PANTHER" id="PTHR30469">
    <property type="entry name" value="MULTIDRUG RESISTANCE PROTEIN MDTA"/>
    <property type="match status" value="1"/>
</dbReference>
<dbReference type="SUPFAM" id="SSF51230">
    <property type="entry name" value="Single hybrid motif"/>
    <property type="match status" value="1"/>
</dbReference>
<evidence type="ECO:0000313" key="7">
    <source>
        <dbReference type="Proteomes" id="UP001228376"/>
    </source>
</evidence>
<sequence>MRNGFVVILFVMIIALLAACSESDDTASQKQKNQETPVETVQAKTGDFVVEKTVYGRMEPLSMTPVTLPVPGEVDDIEVVEGDHVSKNDTLFTLKTAAGKQTIKTPKDGKVLQLKAEKGATISNENPAAMIADGDKMKMELSVTSALRKHFKQDDTYDVQFNSKKYKAVVTYIGAMPEENGLYTVKAEVDNKKDVFIAGDIAALMLPVKAVKDTVILPTAAIVEKDNQSYVYLVKDGEAREEKVEITEMQSDESAVEGNVKKGDQVVVNGQQTLSNHSKVNATERQE</sequence>
<dbReference type="InterPro" id="IPR000089">
    <property type="entry name" value="Biotin_lipoyl"/>
</dbReference>
<dbReference type="Pfam" id="PF00364">
    <property type="entry name" value="Biotin_lipoyl"/>
    <property type="match status" value="1"/>
</dbReference>
<dbReference type="EMBL" id="JAROCA020000001">
    <property type="protein sequence ID" value="MDY0404588.1"/>
    <property type="molecule type" value="Genomic_DNA"/>
</dbReference>
<proteinExistence type="inferred from homology"/>
<dbReference type="Proteomes" id="UP001228376">
    <property type="component" value="Unassembled WGS sequence"/>
</dbReference>
<gene>
    <name evidence="6" type="ORF">P5G51_003460</name>
</gene>
<feature type="domain" description="YknX-like C-terminal permuted SH3-like" evidence="5">
    <location>
        <begin position="217"/>
        <end position="281"/>
    </location>
</feature>
<feature type="region of interest" description="Disordered" evidence="2">
    <location>
        <begin position="247"/>
        <end position="287"/>
    </location>
</feature>
<dbReference type="Pfam" id="PF25989">
    <property type="entry name" value="YknX_C"/>
    <property type="match status" value="1"/>
</dbReference>
<dbReference type="NCBIfam" id="TIGR01730">
    <property type="entry name" value="RND_mfp"/>
    <property type="match status" value="1"/>
</dbReference>
<feature type="chain" id="PRO_5045725848" evidence="3">
    <location>
        <begin position="19"/>
        <end position="287"/>
    </location>
</feature>
<evidence type="ECO:0000256" key="2">
    <source>
        <dbReference type="SAM" id="MobiDB-lite"/>
    </source>
</evidence>
<dbReference type="InterPro" id="IPR058637">
    <property type="entry name" value="YknX-like_C"/>
</dbReference>
<organism evidence="6 7">
    <name type="scientific">Tigheibacillus jepli</name>
    <dbReference type="NCBI Taxonomy" id="3035914"/>
    <lineage>
        <taxon>Bacteria</taxon>
        <taxon>Bacillati</taxon>
        <taxon>Bacillota</taxon>
        <taxon>Bacilli</taxon>
        <taxon>Bacillales</taxon>
        <taxon>Bacillaceae</taxon>
        <taxon>Tigheibacillus</taxon>
    </lineage>
</organism>
<evidence type="ECO:0000313" key="6">
    <source>
        <dbReference type="EMBL" id="MDY0404588.1"/>
    </source>
</evidence>
<comment type="similarity">
    <text evidence="1">Belongs to the membrane fusion protein (MFP) (TC 8.A.1) family.</text>
</comment>
<evidence type="ECO:0000259" key="4">
    <source>
        <dbReference type="Pfam" id="PF00364"/>
    </source>
</evidence>
<name>A0ABU5CG82_9BACI</name>
<comment type="caution">
    <text evidence="6">The sequence shown here is derived from an EMBL/GenBank/DDBJ whole genome shotgun (WGS) entry which is preliminary data.</text>
</comment>
<dbReference type="InterPro" id="IPR006143">
    <property type="entry name" value="RND_pump_MFP"/>
</dbReference>
<protein>
    <submittedName>
        <fullName evidence="6">Efflux RND transporter periplasmic adaptor subunit</fullName>
    </submittedName>
</protein>
<accession>A0ABU5CG82</accession>
<dbReference type="InterPro" id="IPR011053">
    <property type="entry name" value="Single_hybrid_motif"/>
</dbReference>
<feature type="signal peptide" evidence="3">
    <location>
        <begin position="1"/>
        <end position="18"/>
    </location>
</feature>
<keyword evidence="7" id="KW-1185">Reference proteome</keyword>
<dbReference type="Gene3D" id="2.40.420.20">
    <property type="match status" value="1"/>
</dbReference>
<evidence type="ECO:0000256" key="3">
    <source>
        <dbReference type="SAM" id="SignalP"/>
    </source>
</evidence>
<feature type="compositionally biased region" description="Polar residues" evidence="2">
    <location>
        <begin position="268"/>
        <end position="281"/>
    </location>
</feature>
<reference evidence="6 7" key="1">
    <citation type="submission" date="2023-10" db="EMBL/GenBank/DDBJ databases">
        <title>179-bfca-hs.</title>
        <authorList>
            <person name="Miliotis G."/>
            <person name="Sengupta P."/>
            <person name="Hameed A."/>
            <person name="Chuvochina M."/>
            <person name="Mcdonagh F."/>
            <person name="Simpson A.C."/>
            <person name="Singh N.K."/>
            <person name="Rekha P.D."/>
            <person name="Raman K."/>
            <person name="Hugenholtz P."/>
            <person name="Venkateswaran K."/>
        </authorList>
    </citation>
    <scope>NUCLEOTIDE SEQUENCE [LARGE SCALE GENOMIC DNA]</scope>
    <source>
        <strain evidence="6 7">179-BFC-A-HS</strain>
    </source>
</reference>
<dbReference type="Gene3D" id="2.40.50.100">
    <property type="match status" value="1"/>
</dbReference>
<dbReference type="PROSITE" id="PS51257">
    <property type="entry name" value="PROKAR_LIPOPROTEIN"/>
    <property type="match status" value="1"/>
</dbReference>